<feature type="domain" description="M23ase beta-sheet core" evidence="2">
    <location>
        <begin position="211"/>
        <end position="307"/>
    </location>
</feature>
<sequence>MRTGQRWGAGIAALVLTAGCAIVPPAANTTPRRAETVRVQPAPAPTPTPAPAAVQRVAQTPQRTGFTYQGAMEQGGAVIGTAPSDTRSLTFDGKEIPVADDGRFLIAFDRDHGPSATLVATLGDGTTVRDTLNVAPRQWKISRLNSLPRLSQPTKEFLALRKPELEQIHAARAMRTGADGWREHFIWPVEGRVSSVFGSQRIYKGGEKGAYHSGVDVAVPTGTPLRAPADGVVILAADHPFTLEGNLLMLDHGMGLNSAFLHLSKIDVKVGDHVRKGQVIAETGATGRATGPHVHWSLKWRDARIDPELMTGPMP</sequence>
<dbReference type="CDD" id="cd12797">
    <property type="entry name" value="M23_peptidase"/>
    <property type="match status" value="1"/>
</dbReference>
<dbReference type="InterPro" id="IPR050570">
    <property type="entry name" value="Cell_wall_metabolism_enzyme"/>
</dbReference>
<dbReference type="InterPro" id="IPR016047">
    <property type="entry name" value="M23ase_b-sheet_dom"/>
</dbReference>
<dbReference type="PANTHER" id="PTHR21666">
    <property type="entry name" value="PEPTIDASE-RELATED"/>
    <property type="match status" value="1"/>
</dbReference>
<evidence type="ECO:0000256" key="1">
    <source>
        <dbReference type="SAM" id="SignalP"/>
    </source>
</evidence>
<dbReference type="PROSITE" id="PS51257">
    <property type="entry name" value="PROKAR_LIPOPROTEIN"/>
    <property type="match status" value="1"/>
</dbReference>
<keyword evidence="1" id="KW-0732">Signal</keyword>
<evidence type="ECO:0000259" key="2">
    <source>
        <dbReference type="Pfam" id="PF01551"/>
    </source>
</evidence>
<dbReference type="PANTHER" id="PTHR21666:SF285">
    <property type="entry name" value="M23 FAMILY METALLOPEPTIDASE"/>
    <property type="match status" value="1"/>
</dbReference>
<dbReference type="FunFam" id="2.70.70.10:FF:000019">
    <property type="entry name" value="M23 family peptidase"/>
    <property type="match status" value="1"/>
</dbReference>
<protein>
    <submittedName>
        <fullName evidence="3">M23 family metallopeptidase</fullName>
    </submittedName>
</protein>
<gene>
    <name evidence="3" type="ORF">J7S20_07350</name>
</gene>
<evidence type="ECO:0000313" key="3">
    <source>
        <dbReference type="EMBL" id="MBR0552316.1"/>
    </source>
</evidence>
<dbReference type="Gene3D" id="2.70.70.10">
    <property type="entry name" value="Glucose Permease (Domain IIA)"/>
    <property type="match status" value="1"/>
</dbReference>
<dbReference type="GO" id="GO:0004222">
    <property type="term" value="F:metalloendopeptidase activity"/>
    <property type="evidence" value="ECO:0007669"/>
    <property type="project" value="TreeGrafter"/>
</dbReference>
<proteinExistence type="predicted"/>
<feature type="signal peptide" evidence="1">
    <location>
        <begin position="1"/>
        <end position="26"/>
    </location>
</feature>
<dbReference type="Pfam" id="PF01551">
    <property type="entry name" value="Peptidase_M23"/>
    <property type="match status" value="1"/>
</dbReference>
<name>A0A8T4IJG9_9SPHN</name>
<dbReference type="InterPro" id="IPR011055">
    <property type="entry name" value="Dup_hybrid_motif"/>
</dbReference>
<comment type="caution">
    <text evidence="3">The sequence shown here is derived from an EMBL/GenBank/DDBJ whole genome shotgun (WGS) entry which is preliminary data.</text>
</comment>
<feature type="chain" id="PRO_5035761107" evidence="1">
    <location>
        <begin position="27"/>
        <end position="315"/>
    </location>
</feature>
<reference evidence="3" key="1">
    <citation type="submission" date="2021-04" db="EMBL/GenBank/DDBJ databases">
        <title>Ouciella asimina sp. nov., isolated from the surface seawater in the hydrothermal field of Okinawa Trough.</title>
        <authorList>
            <person name="Shuang W."/>
        </authorList>
    </citation>
    <scope>NUCLEOTIDE SEQUENCE</scope>
    <source>
        <strain evidence="3">LXI357</strain>
    </source>
</reference>
<dbReference type="Proteomes" id="UP000676996">
    <property type="component" value="Unassembled WGS sequence"/>
</dbReference>
<organism evidence="3 4">
    <name type="scientific">Stakelama marina</name>
    <dbReference type="NCBI Taxonomy" id="2826939"/>
    <lineage>
        <taxon>Bacteria</taxon>
        <taxon>Pseudomonadati</taxon>
        <taxon>Pseudomonadota</taxon>
        <taxon>Alphaproteobacteria</taxon>
        <taxon>Sphingomonadales</taxon>
        <taxon>Sphingomonadaceae</taxon>
        <taxon>Stakelama</taxon>
    </lineage>
</organism>
<evidence type="ECO:0000313" key="4">
    <source>
        <dbReference type="Proteomes" id="UP000676996"/>
    </source>
</evidence>
<accession>A0A8T4IJG9</accession>
<dbReference type="AlphaFoldDB" id="A0A8T4IJG9"/>
<dbReference type="RefSeq" id="WP_430980916.1">
    <property type="nucleotide sequence ID" value="NZ_JAGRQC010000002.1"/>
</dbReference>
<dbReference type="SUPFAM" id="SSF51261">
    <property type="entry name" value="Duplicated hybrid motif"/>
    <property type="match status" value="1"/>
</dbReference>
<dbReference type="EMBL" id="JAGRQC010000002">
    <property type="protein sequence ID" value="MBR0552316.1"/>
    <property type="molecule type" value="Genomic_DNA"/>
</dbReference>
<keyword evidence="4" id="KW-1185">Reference proteome</keyword>